<dbReference type="GO" id="GO:0005524">
    <property type="term" value="F:ATP binding"/>
    <property type="evidence" value="ECO:0007669"/>
    <property type="project" value="UniProtKB-KW"/>
</dbReference>
<dbReference type="InterPro" id="IPR027417">
    <property type="entry name" value="P-loop_NTPase"/>
</dbReference>
<dbReference type="InterPro" id="IPR003593">
    <property type="entry name" value="AAA+_ATPase"/>
</dbReference>
<evidence type="ECO:0000256" key="6">
    <source>
        <dbReference type="ARBA" id="ARBA00022840"/>
    </source>
</evidence>
<dbReference type="Proteomes" id="UP000825072">
    <property type="component" value="Chromosome 1"/>
</dbReference>
<keyword evidence="5" id="KW-0547">Nucleotide-binding</keyword>
<organism evidence="10 11">
    <name type="scientific">Cutibacterium modestum</name>
    <dbReference type="NCBI Taxonomy" id="2559073"/>
    <lineage>
        <taxon>Bacteria</taxon>
        <taxon>Bacillati</taxon>
        <taxon>Actinomycetota</taxon>
        <taxon>Actinomycetes</taxon>
        <taxon>Propionibacteriales</taxon>
        <taxon>Propionibacteriaceae</taxon>
        <taxon>Cutibacterium</taxon>
    </lineage>
</organism>
<dbReference type="RefSeq" id="WP_002529082.1">
    <property type="nucleotide sequence ID" value="NZ_AP024747.1"/>
</dbReference>
<dbReference type="PROSITE" id="PS50893">
    <property type="entry name" value="ABC_TRANSPORTER_2"/>
    <property type="match status" value="2"/>
</dbReference>
<dbReference type="Gene3D" id="3.40.50.300">
    <property type="entry name" value="P-loop containing nucleotide triphosphate hydrolases"/>
    <property type="match status" value="2"/>
</dbReference>
<evidence type="ECO:0000313" key="10">
    <source>
        <dbReference type="EMBL" id="BCY24279.1"/>
    </source>
</evidence>
<dbReference type="GeneID" id="92879652"/>
<gene>
    <name evidence="10" type="ORF">KB1_02690</name>
</gene>
<evidence type="ECO:0000256" key="1">
    <source>
        <dbReference type="ARBA" id="ARBA00004202"/>
    </source>
</evidence>
<dbReference type="Pfam" id="PF00005">
    <property type="entry name" value="ABC_tran"/>
    <property type="match status" value="2"/>
</dbReference>
<proteinExistence type="inferred from homology"/>
<dbReference type="GO" id="GO:0015833">
    <property type="term" value="P:peptide transport"/>
    <property type="evidence" value="ECO:0007669"/>
    <property type="project" value="InterPro"/>
</dbReference>
<feature type="domain" description="ABC transporter" evidence="9">
    <location>
        <begin position="4"/>
        <end position="261"/>
    </location>
</feature>
<comment type="subcellular location">
    <subcellularLocation>
        <location evidence="1">Cell membrane</location>
        <topology evidence="1">Peripheral membrane protein</topology>
    </subcellularLocation>
</comment>
<evidence type="ECO:0000256" key="8">
    <source>
        <dbReference type="SAM" id="MobiDB-lite"/>
    </source>
</evidence>
<dbReference type="InterPro" id="IPR003439">
    <property type="entry name" value="ABC_transporter-like_ATP-bd"/>
</dbReference>
<comment type="similarity">
    <text evidence="2">Belongs to the ABC transporter superfamily.</text>
</comment>
<dbReference type="PROSITE" id="PS00211">
    <property type="entry name" value="ABC_TRANSPORTER_1"/>
    <property type="match status" value="2"/>
</dbReference>
<keyword evidence="7" id="KW-0472">Membrane</keyword>
<dbReference type="PANTHER" id="PTHR43297">
    <property type="entry name" value="OLIGOPEPTIDE TRANSPORT ATP-BINDING PROTEIN APPD"/>
    <property type="match status" value="1"/>
</dbReference>
<evidence type="ECO:0000256" key="2">
    <source>
        <dbReference type="ARBA" id="ARBA00005417"/>
    </source>
</evidence>
<evidence type="ECO:0000256" key="7">
    <source>
        <dbReference type="ARBA" id="ARBA00023136"/>
    </source>
</evidence>
<evidence type="ECO:0000256" key="3">
    <source>
        <dbReference type="ARBA" id="ARBA00022448"/>
    </source>
</evidence>
<keyword evidence="6 10" id="KW-0067">ATP-binding</keyword>
<keyword evidence="3" id="KW-0813">Transport</keyword>
<feature type="domain" description="ABC transporter" evidence="9">
    <location>
        <begin position="301"/>
        <end position="542"/>
    </location>
</feature>
<dbReference type="GO" id="GO:0016887">
    <property type="term" value="F:ATP hydrolysis activity"/>
    <property type="evidence" value="ECO:0007669"/>
    <property type="project" value="InterPro"/>
</dbReference>
<feature type="region of interest" description="Disordered" evidence="8">
    <location>
        <begin position="269"/>
        <end position="292"/>
    </location>
</feature>
<dbReference type="Pfam" id="PF08352">
    <property type="entry name" value="oligo_HPY"/>
    <property type="match status" value="2"/>
</dbReference>
<evidence type="ECO:0000256" key="5">
    <source>
        <dbReference type="ARBA" id="ARBA00022741"/>
    </source>
</evidence>
<evidence type="ECO:0000259" key="9">
    <source>
        <dbReference type="PROSITE" id="PS50893"/>
    </source>
</evidence>
<sequence length="551" mass="59823">MTDLVFDDVSITYRTSGRRVGDETARSEVHAVRHVSLTLPSGHTLGVAGESGSGKSTLISSALRLLPSNATLTGSVRLGDTDISELSWGRLRAVRWAKASIIFQGAMHSLNPVKTVGWQIEEALKLHACHSWNTGQERQDRVAELLNLVDLPTAKAYPHELSGGQRQRVMIAMALACDPEVIIADEPTTSLDVIVQKQILDMIAELVTELGISLFMISHDLSVLGTSCERIAVMKDGEVVEEGPAHQICTAPEHPYTQRLAEAFPTIGEESSRYRPTSRRQPREAFRPTSDPAQGEELLCARGVSVTRHSGRRTVRAVRNVDLTIHRGEILALVGQSGSGKTTLARALLGLQLMDDGSGVTFEGKPLPTRGKELRDFRHRAQLVMQDPAAVLNPKLTVYESVAEGLRVQKYRGDESARVAQALRDVELTPPEQFFGDVPQELSGGQRQRVVIAGALALDPELIVADEPVASLDSSVRGEILSLLQSLRDRLGVSALVITHDLGLAWNIADTVAVMHRGRVVEYGATEKVLLDPSDDYTRTLLAAVPSLASA</sequence>
<dbReference type="InterPro" id="IPR013563">
    <property type="entry name" value="Oligopep_ABC_C"/>
</dbReference>
<protein>
    <submittedName>
        <fullName evidence="10">ABC transporter ATP-binding protein</fullName>
    </submittedName>
</protein>
<dbReference type="AlphaFoldDB" id="A0AAD1NV40"/>
<dbReference type="InterPro" id="IPR017871">
    <property type="entry name" value="ABC_transporter-like_CS"/>
</dbReference>
<evidence type="ECO:0000256" key="4">
    <source>
        <dbReference type="ARBA" id="ARBA00022475"/>
    </source>
</evidence>
<reference evidence="10" key="1">
    <citation type="submission" date="2021-06" db="EMBL/GenBank/DDBJ databases">
        <title>Genome sequence of Cutibacterium modestum strain KB17-24694.</title>
        <authorList>
            <person name="Dekio I."/>
            <person name="Asahina A."/>
            <person name="Nishida M."/>
        </authorList>
    </citation>
    <scope>NUCLEOTIDE SEQUENCE</scope>
    <source>
        <strain evidence="10">KB17-24694</strain>
    </source>
</reference>
<dbReference type="CDD" id="cd03257">
    <property type="entry name" value="ABC_NikE_OppD_transporters"/>
    <property type="match status" value="2"/>
</dbReference>
<dbReference type="EMBL" id="AP024747">
    <property type="protein sequence ID" value="BCY24279.1"/>
    <property type="molecule type" value="Genomic_DNA"/>
</dbReference>
<dbReference type="PANTHER" id="PTHR43297:SF2">
    <property type="entry name" value="DIPEPTIDE TRANSPORT ATP-BINDING PROTEIN DPPD"/>
    <property type="match status" value="1"/>
</dbReference>
<dbReference type="SMART" id="SM00382">
    <property type="entry name" value="AAA"/>
    <property type="match status" value="2"/>
</dbReference>
<dbReference type="InterPro" id="IPR050388">
    <property type="entry name" value="ABC_Ni/Peptide_Import"/>
</dbReference>
<dbReference type="SUPFAM" id="SSF52540">
    <property type="entry name" value="P-loop containing nucleoside triphosphate hydrolases"/>
    <property type="match status" value="2"/>
</dbReference>
<dbReference type="GO" id="GO:0005886">
    <property type="term" value="C:plasma membrane"/>
    <property type="evidence" value="ECO:0007669"/>
    <property type="project" value="UniProtKB-SubCell"/>
</dbReference>
<evidence type="ECO:0000313" key="11">
    <source>
        <dbReference type="Proteomes" id="UP000825072"/>
    </source>
</evidence>
<keyword evidence="4" id="KW-1003">Cell membrane</keyword>
<accession>A0AAD1NV40</accession>
<name>A0AAD1NV40_9ACTN</name>